<dbReference type="InterPro" id="IPR037473">
    <property type="entry name" value="Lcp-like"/>
</dbReference>
<protein>
    <recommendedName>
        <fullName evidence="1">ER-bound oxygenase mpaB/mpaB'/Rubber oxygenase catalytic domain-containing protein</fullName>
    </recommendedName>
</protein>
<dbReference type="GO" id="GO:0016491">
    <property type="term" value="F:oxidoreductase activity"/>
    <property type="evidence" value="ECO:0007669"/>
    <property type="project" value="InterPro"/>
</dbReference>
<evidence type="ECO:0000313" key="3">
    <source>
        <dbReference type="Proteomes" id="UP000568380"/>
    </source>
</evidence>
<organism evidence="2 3">
    <name type="scientific">Nonomuraea endophytica</name>
    <dbReference type="NCBI Taxonomy" id="714136"/>
    <lineage>
        <taxon>Bacteria</taxon>
        <taxon>Bacillati</taxon>
        <taxon>Actinomycetota</taxon>
        <taxon>Actinomycetes</taxon>
        <taxon>Streptosporangiales</taxon>
        <taxon>Streptosporangiaceae</taxon>
        <taxon>Nonomuraea</taxon>
    </lineage>
</organism>
<dbReference type="Pfam" id="PF09995">
    <property type="entry name" value="MPAB_Lcp_cat"/>
    <property type="match status" value="1"/>
</dbReference>
<accession>A0A7W8A5R8</accession>
<dbReference type="InterPro" id="IPR018713">
    <property type="entry name" value="MPAB/Lcp_cat_dom"/>
</dbReference>
<keyword evidence="3" id="KW-1185">Reference proteome</keyword>
<gene>
    <name evidence="2" type="ORF">HNR40_005005</name>
</gene>
<evidence type="ECO:0000259" key="1">
    <source>
        <dbReference type="Pfam" id="PF09995"/>
    </source>
</evidence>
<feature type="domain" description="ER-bound oxygenase mpaB/mpaB'/Rubber oxygenase catalytic" evidence="1">
    <location>
        <begin position="138"/>
        <end position="349"/>
    </location>
</feature>
<dbReference type="PANTHER" id="PTHR37539:SF1">
    <property type="entry name" value="ER-BOUND OXYGENASE MPAB_MPAB'_RUBBER OXYGENASE CATALYTIC DOMAIN-CONTAINING PROTEIN"/>
    <property type="match status" value="1"/>
</dbReference>
<dbReference type="RefSeq" id="WP_246509391.1">
    <property type="nucleotide sequence ID" value="NZ_JACHIN010000006.1"/>
</dbReference>
<reference evidence="2 3" key="1">
    <citation type="submission" date="2020-08" db="EMBL/GenBank/DDBJ databases">
        <title>Genomic Encyclopedia of Type Strains, Phase IV (KMG-IV): sequencing the most valuable type-strain genomes for metagenomic binning, comparative biology and taxonomic classification.</title>
        <authorList>
            <person name="Goeker M."/>
        </authorList>
    </citation>
    <scope>NUCLEOTIDE SEQUENCE [LARGE SCALE GENOMIC DNA]</scope>
    <source>
        <strain evidence="2 3">DSM 45385</strain>
    </source>
</reference>
<sequence length="398" mass="43464">MMGALPVEDQTGSLVNVPRWPTDRSTRAAVLAQFGRTRADLMGWALTTGDPLADAVVEEIHAHGRSVREVLQRGIAEGLGALTDPPLAVAALLAQSESVPDYVDDELLDRGSLPYFAAPAPAHAISLSAGALVRTYESPSIAQVLAMTGRLLEGAPRRLQETGLWVNTVMLPGSLRRGRPGYVATLQVRMLHAHMRRLARTRGYDEAALGVPINQVDLARTWMDFTLTPYRAEERMGWALSAAEAASLYRYWWYVAHLLGIDARLVEGIRDHSAAQRVDDLLQAVTGPPIPESGQLAMATLRTIAGELHQLARIPPSAGLPALFALTRQFHGNGRADELDLPAAPVLDAVLTPLILANRLTRARRRRDPAAWRRRQETNIAAARALTSQNLDQATFRH</sequence>
<evidence type="ECO:0000313" key="2">
    <source>
        <dbReference type="EMBL" id="MBB5079519.1"/>
    </source>
</evidence>
<dbReference type="PANTHER" id="PTHR37539">
    <property type="entry name" value="SECRETED PROTEIN-RELATED"/>
    <property type="match status" value="1"/>
</dbReference>
<name>A0A7W8A5R8_9ACTN</name>
<comment type="caution">
    <text evidence="2">The sequence shown here is derived from an EMBL/GenBank/DDBJ whole genome shotgun (WGS) entry which is preliminary data.</text>
</comment>
<dbReference type="Proteomes" id="UP000568380">
    <property type="component" value="Unassembled WGS sequence"/>
</dbReference>
<dbReference type="EMBL" id="JACHIN010000006">
    <property type="protein sequence ID" value="MBB5079519.1"/>
    <property type="molecule type" value="Genomic_DNA"/>
</dbReference>
<proteinExistence type="predicted"/>
<dbReference type="AlphaFoldDB" id="A0A7W8A5R8"/>